<dbReference type="PROSITE" id="PS51257">
    <property type="entry name" value="PROKAR_LIPOPROTEIN"/>
    <property type="match status" value="1"/>
</dbReference>
<dbReference type="EMBL" id="JAGGKI010000002">
    <property type="protein sequence ID" value="MBP1891669.1"/>
    <property type="molecule type" value="Genomic_DNA"/>
</dbReference>
<evidence type="ECO:0000313" key="1">
    <source>
        <dbReference type="EMBL" id="MBP1891669.1"/>
    </source>
</evidence>
<comment type="caution">
    <text evidence="1">The sequence shown here is derived from an EMBL/GenBank/DDBJ whole genome shotgun (WGS) entry which is preliminary data.</text>
</comment>
<reference evidence="1 2" key="1">
    <citation type="submission" date="2021-03" db="EMBL/GenBank/DDBJ databases">
        <title>Genomic Encyclopedia of Type Strains, Phase IV (KMG-IV): sequencing the most valuable type-strain genomes for metagenomic binning, comparative biology and taxonomic classification.</title>
        <authorList>
            <person name="Goeker M."/>
        </authorList>
    </citation>
    <scope>NUCLEOTIDE SEQUENCE [LARGE SCALE GENOMIC DNA]</scope>
    <source>
        <strain evidence="1 2">DSM 15596</strain>
    </source>
</reference>
<organism evidence="1 2">
    <name type="scientific">Paenibacillus lactis</name>
    <dbReference type="NCBI Taxonomy" id="228574"/>
    <lineage>
        <taxon>Bacteria</taxon>
        <taxon>Bacillati</taxon>
        <taxon>Bacillota</taxon>
        <taxon>Bacilli</taxon>
        <taxon>Bacillales</taxon>
        <taxon>Paenibacillaceae</taxon>
        <taxon>Paenibacillus</taxon>
    </lineage>
</organism>
<proteinExistence type="predicted"/>
<dbReference type="Proteomes" id="UP000706926">
    <property type="component" value="Unassembled WGS sequence"/>
</dbReference>
<evidence type="ECO:0000313" key="2">
    <source>
        <dbReference type="Proteomes" id="UP000706926"/>
    </source>
</evidence>
<sequence length="66" mass="7471">MLADCRAFHRSGIAAYTYNHAHPLMGSFSCSRVQKDSPKTLRSGESYKELCTFYREGPIAIQDMKP</sequence>
<gene>
    <name evidence="1" type="ORF">J2Z18_000741</name>
</gene>
<keyword evidence="2" id="KW-1185">Reference proteome</keyword>
<protein>
    <submittedName>
        <fullName evidence="1">Uncharacterized protein</fullName>
    </submittedName>
</protein>
<name>A0ABS4F5Z2_9BACL</name>
<accession>A0ABS4F5Z2</accession>